<protein>
    <submittedName>
        <fullName evidence="1">Uncharacterized protein</fullName>
    </submittedName>
</protein>
<dbReference type="EMBL" id="BMAV01026423">
    <property type="protein sequence ID" value="GFS50206.1"/>
    <property type="molecule type" value="Genomic_DNA"/>
</dbReference>
<proteinExistence type="predicted"/>
<evidence type="ECO:0000313" key="1">
    <source>
        <dbReference type="EMBL" id="GFS50206.1"/>
    </source>
</evidence>
<sequence length="72" mass="7969">MLCMNPDALVQPVTVGNKKGLSRDSSNVPLPPVDVIKAKAKDDINPVIFSKETLNLEEDEMEEMSKLSKKKN</sequence>
<reference evidence="1" key="1">
    <citation type="submission" date="2020-08" db="EMBL/GenBank/DDBJ databases">
        <title>Multicomponent nature underlies the extraordinary mechanical properties of spider dragline silk.</title>
        <authorList>
            <person name="Kono N."/>
            <person name="Nakamura H."/>
            <person name="Mori M."/>
            <person name="Yoshida Y."/>
            <person name="Ohtoshi R."/>
            <person name="Malay A.D."/>
            <person name="Moran D.A.P."/>
            <person name="Tomita M."/>
            <person name="Numata K."/>
            <person name="Arakawa K."/>
        </authorList>
    </citation>
    <scope>NUCLEOTIDE SEQUENCE</scope>
</reference>
<evidence type="ECO:0000313" key="2">
    <source>
        <dbReference type="Proteomes" id="UP000886998"/>
    </source>
</evidence>
<accession>A0A8X6MG62</accession>
<dbReference type="Proteomes" id="UP000886998">
    <property type="component" value="Unassembled WGS sequence"/>
</dbReference>
<comment type="caution">
    <text evidence="1">The sequence shown here is derived from an EMBL/GenBank/DDBJ whole genome shotgun (WGS) entry which is preliminary data.</text>
</comment>
<name>A0A8X6MG62_9ARAC</name>
<organism evidence="1 2">
    <name type="scientific">Trichonephila inaurata madagascariensis</name>
    <dbReference type="NCBI Taxonomy" id="2747483"/>
    <lineage>
        <taxon>Eukaryota</taxon>
        <taxon>Metazoa</taxon>
        <taxon>Ecdysozoa</taxon>
        <taxon>Arthropoda</taxon>
        <taxon>Chelicerata</taxon>
        <taxon>Arachnida</taxon>
        <taxon>Araneae</taxon>
        <taxon>Araneomorphae</taxon>
        <taxon>Entelegynae</taxon>
        <taxon>Araneoidea</taxon>
        <taxon>Nephilidae</taxon>
        <taxon>Trichonephila</taxon>
        <taxon>Trichonephila inaurata</taxon>
    </lineage>
</organism>
<dbReference type="AlphaFoldDB" id="A0A8X6MG62"/>
<gene>
    <name evidence="1" type="ORF">TNIN_425091</name>
</gene>
<keyword evidence="2" id="KW-1185">Reference proteome</keyword>